<dbReference type="Proteomes" id="UP000323257">
    <property type="component" value="Unassembled WGS sequence"/>
</dbReference>
<dbReference type="RefSeq" id="WP_246183162.1">
    <property type="nucleotide sequence ID" value="NZ_VNHS01000001.1"/>
</dbReference>
<comment type="caution">
    <text evidence="7">The sequence shown here is derived from an EMBL/GenBank/DDBJ whole genome shotgun (WGS) entry which is preliminary data.</text>
</comment>
<keyword evidence="2" id="KW-0233">DNA recombination</keyword>
<reference evidence="7 8" key="1">
    <citation type="submission" date="2019-07" db="EMBL/GenBank/DDBJ databases">
        <title>Genomic Encyclopedia of Type Strains, Phase III (KMG-III): the genomes of soil and plant-associated and newly described type strains.</title>
        <authorList>
            <person name="Whitman W."/>
        </authorList>
    </citation>
    <scope>NUCLEOTIDE SEQUENCE [LARGE SCALE GENOMIC DNA]</scope>
    <source>
        <strain evidence="7 8">BL24</strain>
    </source>
</reference>
<evidence type="ECO:0000259" key="6">
    <source>
        <dbReference type="PROSITE" id="PS51900"/>
    </source>
</evidence>
<dbReference type="PROSITE" id="PS51898">
    <property type="entry name" value="TYR_RECOMBINASE"/>
    <property type="match status" value="1"/>
</dbReference>
<dbReference type="GO" id="GO:0015074">
    <property type="term" value="P:DNA integration"/>
    <property type="evidence" value="ECO:0007669"/>
    <property type="project" value="InterPro"/>
</dbReference>
<accession>A0A5S5CL34</accession>
<sequence length="452" mass="53555">MGSYFHVFCPKGVKSKYRLIVYNGNKEPFIPLTEYYHDQINRIGEGSVLAYLNTLKPFFSWIEKKSHYKGSLVRWNDQSEAVKEAVRQYLIQKLHCKIRGRENHEGIYTTSKSSKTVHLFLAAIKGFYRSMTRLQMYPYDNPLVDLEWEDSYGEQPGLRPERPRMPKAAGTEEPLAFRKQTDSYFKIINEEWVPEIIGDWDLPYRIYHSGSLNNWRLRDEIITRFMFETGARISEILELTVGDYRKRTDIHELAASNKGSYKKRIKFIRISPETLKLLIRYVNTERRQAAETQAKFHDLPDKEPLFLSTRGSAYTYSAFYSNWARITTSAEIKLNPHKARHWFVTSMLRGIYENSNTNAEIENKKKQLIEYMKWRDPDTLAVYEHYYDEQKFRDLHEQLQENYTKREKAFFKSIKDGAKPEPIHRTPVKSEESITTDPESEWLNDFYEGMND</sequence>
<evidence type="ECO:0000313" key="7">
    <source>
        <dbReference type="EMBL" id="TYP79425.1"/>
    </source>
</evidence>
<dbReference type="GO" id="GO:0006310">
    <property type="term" value="P:DNA recombination"/>
    <property type="evidence" value="ECO:0007669"/>
    <property type="project" value="UniProtKB-KW"/>
</dbReference>
<dbReference type="InterPro" id="IPR002104">
    <property type="entry name" value="Integrase_catalytic"/>
</dbReference>
<evidence type="ECO:0000313" key="8">
    <source>
        <dbReference type="Proteomes" id="UP000323257"/>
    </source>
</evidence>
<feature type="region of interest" description="Disordered" evidence="4">
    <location>
        <begin position="417"/>
        <end position="452"/>
    </location>
</feature>
<dbReference type="PANTHER" id="PTHR30349:SF87">
    <property type="entry name" value="TRANSPOSASE A"/>
    <property type="match status" value="1"/>
</dbReference>
<keyword evidence="1 3" id="KW-0238">DNA-binding</keyword>
<evidence type="ECO:0000256" key="2">
    <source>
        <dbReference type="ARBA" id="ARBA00023172"/>
    </source>
</evidence>
<dbReference type="Gene3D" id="1.10.443.10">
    <property type="entry name" value="Intergrase catalytic core"/>
    <property type="match status" value="1"/>
</dbReference>
<dbReference type="GO" id="GO:0003677">
    <property type="term" value="F:DNA binding"/>
    <property type="evidence" value="ECO:0007669"/>
    <property type="project" value="UniProtKB-UniRule"/>
</dbReference>
<dbReference type="CDD" id="cd00397">
    <property type="entry name" value="DNA_BRE_C"/>
    <property type="match status" value="1"/>
</dbReference>
<dbReference type="InterPro" id="IPR050090">
    <property type="entry name" value="Tyrosine_recombinase_XerCD"/>
</dbReference>
<dbReference type="PANTHER" id="PTHR30349">
    <property type="entry name" value="PHAGE INTEGRASE-RELATED"/>
    <property type="match status" value="1"/>
</dbReference>
<dbReference type="InterPro" id="IPR011010">
    <property type="entry name" value="DNA_brk_join_enz"/>
</dbReference>
<dbReference type="Pfam" id="PF00589">
    <property type="entry name" value="Phage_integrase"/>
    <property type="match status" value="1"/>
</dbReference>
<feature type="compositionally biased region" description="Basic and acidic residues" evidence="4">
    <location>
        <begin position="417"/>
        <end position="432"/>
    </location>
</feature>
<evidence type="ECO:0000256" key="4">
    <source>
        <dbReference type="SAM" id="MobiDB-lite"/>
    </source>
</evidence>
<protein>
    <submittedName>
        <fullName evidence="7">Site-specific recombinase XerD</fullName>
    </submittedName>
</protein>
<name>A0A5S5CL34_9BACL</name>
<dbReference type="EMBL" id="VNHS01000001">
    <property type="protein sequence ID" value="TYP79425.1"/>
    <property type="molecule type" value="Genomic_DNA"/>
</dbReference>
<gene>
    <name evidence="7" type="ORF">BCM02_101543</name>
</gene>
<feature type="domain" description="Tyr recombinase" evidence="5">
    <location>
        <begin position="183"/>
        <end position="397"/>
    </location>
</feature>
<feature type="domain" description="Core-binding (CB)" evidence="6">
    <location>
        <begin position="27"/>
        <end position="132"/>
    </location>
</feature>
<evidence type="ECO:0000256" key="3">
    <source>
        <dbReference type="PROSITE-ProRule" id="PRU01248"/>
    </source>
</evidence>
<organism evidence="7 8">
    <name type="scientific">Paenibacillus methanolicus</name>
    <dbReference type="NCBI Taxonomy" id="582686"/>
    <lineage>
        <taxon>Bacteria</taxon>
        <taxon>Bacillati</taxon>
        <taxon>Bacillota</taxon>
        <taxon>Bacilli</taxon>
        <taxon>Bacillales</taxon>
        <taxon>Paenibacillaceae</taxon>
        <taxon>Paenibacillus</taxon>
    </lineage>
</organism>
<dbReference type="InterPro" id="IPR013762">
    <property type="entry name" value="Integrase-like_cat_sf"/>
</dbReference>
<proteinExistence type="predicted"/>
<evidence type="ECO:0000259" key="5">
    <source>
        <dbReference type="PROSITE" id="PS51898"/>
    </source>
</evidence>
<keyword evidence="8" id="KW-1185">Reference proteome</keyword>
<evidence type="ECO:0000256" key="1">
    <source>
        <dbReference type="ARBA" id="ARBA00023125"/>
    </source>
</evidence>
<dbReference type="PROSITE" id="PS51900">
    <property type="entry name" value="CB"/>
    <property type="match status" value="1"/>
</dbReference>
<dbReference type="AlphaFoldDB" id="A0A5S5CL34"/>
<dbReference type="InterPro" id="IPR044068">
    <property type="entry name" value="CB"/>
</dbReference>
<dbReference type="SUPFAM" id="SSF56349">
    <property type="entry name" value="DNA breaking-rejoining enzymes"/>
    <property type="match status" value="1"/>
</dbReference>